<comment type="caution">
    <text evidence="1">The sequence shown here is derived from an EMBL/GenBank/DDBJ whole genome shotgun (WGS) entry which is preliminary data.</text>
</comment>
<sequence length="197" mass="23891">MRTETRTYEVYNLHELTKEAQAKAHSLWAEHFNYGWDEENRKTLQAFEQIFNIKVDRWSYDDYSYWYRFTSPYSEEEDNLKGVRLLKYLVNNYWNDLYIPKTIWGHNYKTKRKSRVFVTNDCVLTGYYMDYEILQPIYDFLKAPDNTTLYELMNKCLNGFFKACRDDMEYQLSEEAFAESCEANNYEFLSDGTLFNL</sequence>
<reference evidence="1 2" key="1">
    <citation type="submission" date="2018-08" db="EMBL/GenBank/DDBJ databases">
        <title>A genome reference for cultivated species of the human gut microbiota.</title>
        <authorList>
            <person name="Zou Y."/>
            <person name="Xue W."/>
            <person name="Luo G."/>
        </authorList>
    </citation>
    <scope>NUCLEOTIDE SEQUENCE [LARGE SCALE GENOMIC DNA]</scope>
    <source>
        <strain evidence="1 2">AF14-6AC</strain>
    </source>
</reference>
<dbReference type="Proteomes" id="UP000283426">
    <property type="component" value="Unassembled WGS sequence"/>
</dbReference>
<evidence type="ECO:0000313" key="2">
    <source>
        <dbReference type="Proteomes" id="UP000283426"/>
    </source>
</evidence>
<evidence type="ECO:0000313" key="1">
    <source>
        <dbReference type="EMBL" id="RGV30205.1"/>
    </source>
</evidence>
<dbReference type="AlphaFoldDB" id="A0A412WSL3"/>
<dbReference type="EMBL" id="QRYW01000003">
    <property type="protein sequence ID" value="RGV30205.1"/>
    <property type="molecule type" value="Genomic_DNA"/>
</dbReference>
<gene>
    <name evidence="1" type="ORF">DWW24_02040</name>
</gene>
<proteinExistence type="predicted"/>
<organism evidence="1 2">
    <name type="scientific">Odoribacter splanchnicus</name>
    <dbReference type="NCBI Taxonomy" id="28118"/>
    <lineage>
        <taxon>Bacteria</taxon>
        <taxon>Pseudomonadati</taxon>
        <taxon>Bacteroidota</taxon>
        <taxon>Bacteroidia</taxon>
        <taxon>Bacteroidales</taxon>
        <taxon>Odoribacteraceae</taxon>
        <taxon>Odoribacter</taxon>
    </lineage>
</organism>
<dbReference type="RefSeq" id="WP_118107160.1">
    <property type="nucleotide sequence ID" value="NZ_QRYW01000003.1"/>
</dbReference>
<protein>
    <submittedName>
        <fullName evidence="1">Uncharacterized protein</fullName>
    </submittedName>
</protein>
<name>A0A412WSL3_9BACT</name>
<accession>A0A412WSL3</accession>